<gene>
    <name evidence="7" type="ORF">EJD97_006427</name>
</gene>
<proteinExistence type="predicted"/>
<organism evidence="7">
    <name type="scientific">Solanum chilense</name>
    <name type="common">Tomato</name>
    <name type="synonym">Lycopersicon chilense</name>
    <dbReference type="NCBI Taxonomy" id="4083"/>
    <lineage>
        <taxon>Eukaryota</taxon>
        <taxon>Viridiplantae</taxon>
        <taxon>Streptophyta</taxon>
        <taxon>Embryophyta</taxon>
        <taxon>Tracheophyta</taxon>
        <taxon>Spermatophyta</taxon>
        <taxon>Magnoliopsida</taxon>
        <taxon>eudicotyledons</taxon>
        <taxon>Gunneridae</taxon>
        <taxon>Pentapetalae</taxon>
        <taxon>asterids</taxon>
        <taxon>lamiids</taxon>
        <taxon>Solanales</taxon>
        <taxon>Solanaceae</taxon>
        <taxon>Solanoideae</taxon>
        <taxon>Solaneae</taxon>
        <taxon>Solanum</taxon>
        <taxon>Solanum subgen. Lycopersicon</taxon>
    </lineage>
</organism>
<accession>A0A6N2BPN2</accession>
<dbReference type="Pfam" id="PF00249">
    <property type="entry name" value="Myb_DNA-binding"/>
    <property type="match status" value="1"/>
</dbReference>
<dbReference type="PANTHER" id="PTHR31442">
    <property type="entry name" value="HOMEODOMAIN-LIKE SUPERFAMILY PROTEIN-RELATED"/>
    <property type="match status" value="1"/>
</dbReference>
<reference evidence="7" key="1">
    <citation type="submission" date="2019-05" db="EMBL/GenBank/DDBJ databases">
        <title>The de novo reference genome and transcriptome assemblies of the wild tomato species Solanum chilense.</title>
        <authorList>
            <person name="Stam R."/>
            <person name="Nosenko T."/>
            <person name="Hoerger A.C."/>
            <person name="Stephan W."/>
            <person name="Seidel M.A."/>
            <person name="Kuhn J.M.M."/>
            <person name="Haberer G."/>
            <person name="Tellier A."/>
        </authorList>
    </citation>
    <scope>NUCLEOTIDE SEQUENCE</scope>
    <source>
        <tissue evidence="7">Mature leaves</tissue>
    </source>
</reference>
<evidence type="ECO:0000256" key="3">
    <source>
        <dbReference type="ARBA" id="ARBA00023242"/>
    </source>
</evidence>
<feature type="region of interest" description="Disordered" evidence="5">
    <location>
        <begin position="247"/>
        <end position="269"/>
    </location>
</feature>
<dbReference type="Gene3D" id="1.10.10.60">
    <property type="entry name" value="Homeodomain-like"/>
    <property type="match status" value="1"/>
</dbReference>
<feature type="compositionally biased region" description="Low complexity" evidence="5">
    <location>
        <begin position="258"/>
        <end position="269"/>
    </location>
</feature>
<keyword evidence="2" id="KW-0804">Transcription</keyword>
<comment type="caution">
    <text evidence="7">The sequence shown here is derived from an EMBL/GenBank/DDBJ whole genome shotgun (WGS) entry which is preliminary data.</text>
</comment>
<dbReference type="GO" id="GO:0000976">
    <property type="term" value="F:transcription cis-regulatory region binding"/>
    <property type="evidence" value="ECO:0007669"/>
    <property type="project" value="UniProtKB-ARBA"/>
</dbReference>
<evidence type="ECO:0000259" key="6">
    <source>
        <dbReference type="PROSITE" id="PS50110"/>
    </source>
</evidence>
<evidence type="ECO:0000256" key="5">
    <source>
        <dbReference type="SAM" id="MobiDB-lite"/>
    </source>
</evidence>
<dbReference type="SMART" id="SM00448">
    <property type="entry name" value="REC"/>
    <property type="match status" value="1"/>
</dbReference>
<keyword evidence="3" id="KW-0539">Nucleus</keyword>
<comment type="caution">
    <text evidence="4">Lacks conserved residue(s) required for the propagation of feature annotation.</text>
</comment>
<evidence type="ECO:0000256" key="4">
    <source>
        <dbReference type="PROSITE-ProRule" id="PRU00169"/>
    </source>
</evidence>
<dbReference type="GO" id="GO:0003700">
    <property type="term" value="F:DNA-binding transcription factor activity"/>
    <property type="evidence" value="ECO:0007669"/>
    <property type="project" value="InterPro"/>
</dbReference>
<sequence>MIENSMINFYHDMINEVSVLLIDDDKEFVNEMIYLLESHEYKVRTVDMASQGMSMLLKGKENIDLMIINMNSPNLLSFQLLNQAVTSDIVSICICDEYDTCSAKKAFESGAYFYLQKPLLHGYVKSMWQLVLQKNIQKGKVIDLDKQENDIHETTNGVVCNEKYKLKRKRGKKLIEEKKSQSSATKVIIQQKTRIVWTDDLHNKFQEAVNKLNDGRCFPSDILEAMNVPGLTLYQIASHLQKCRNNTWKAPRKRKSTCHSSSQLGTSSGSSNLRIFETVSHLKRNVTNLQQQETQRAPKTPFLPNNNIFSRGESSSLQEVYHPQLQVDPQYFNPFDTPLLSSSENNNVFGLQQHEKPLSELWELQGSNIGTSEYTPGLKFDEINHAQNDYALDVEKYSKMLDTNIANPTINELVVANIDFQQHIGELQGSNIGSADYTPGLKFNNGIPHAQNDYALDVASYATLPNTNIANPTIDGLGVANIGFQQHIDEQNVAQPPNNIVTTSQMSGTQESEMMNCDEFFDFDNMDFLFQNDEPPSFDLSNELDSAFDQAYSDDMATSSAQFPDITSFLDDSSA</sequence>
<feature type="domain" description="Response regulatory" evidence="6">
    <location>
        <begin position="18"/>
        <end position="132"/>
    </location>
</feature>
<dbReference type="AlphaFoldDB" id="A0A6N2BPN2"/>
<evidence type="ECO:0000256" key="2">
    <source>
        <dbReference type="ARBA" id="ARBA00023163"/>
    </source>
</evidence>
<dbReference type="InterPro" id="IPR001789">
    <property type="entry name" value="Sig_transdc_resp-reg_receiver"/>
</dbReference>
<dbReference type="InterPro" id="IPR001005">
    <property type="entry name" value="SANT/Myb"/>
</dbReference>
<dbReference type="PROSITE" id="PS50110">
    <property type="entry name" value="RESPONSE_REGULATORY"/>
    <property type="match status" value="1"/>
</dbReference>
<evidence type="ECO:0000313" key="7">
    <source>
        <dbReference type="EMBL" id="TMW96996.1"/>
    </source>
</evidence>
<protein>
    <recommendedName>
        <fullName evidence="6">Response regulatory domain-containing protein</fullName>
    </recommendedName>
</protein>
<dbReference type="GO" id="GO:0010597">
    <property type="term" value="P:green leaf volatile biosynthetic process"/>
    <property type="evidence" value="ECO:0007669"/>
    <property type="project" value="UniProtKB-ARBA"/>
</dbReference>
<dbReference type="Gene3D" id="3.40.50.2300">
    <property type="match status" value="1"/>
</dbReference>
<dbReference type="InterPro" id="IPR044841">
    <property type="entry name" value="LUX/BOA-like"/>
</dbReference>
<keyword evidence="1" id="KW-0805">Transcription regulation</keyword>
<dbReference type="NCBIfam" id="TIGR01557">
    <property type="entry name" value="myb_SHAQKYF"/>
    <property type="match status" value="1"/>
</dbReference>
<dbReference type="InterPro" id="IPR011006">
    <property type="entry name" value="CheY-like_superfamily"/>
</dbReference>
<dbReference type="InterPro" id="IPR009057">
    <property type="entry name" value="Homeodomain-like_sf"/>
</dbReference>
<dbReference type="GO" id="GO:0005634">
    <property type="term" value="C:nucleus"/>
    <property type="evidence" value="ECO:0007669"/>
    <property type="project" value="TreeGrafter"/>
</dbReference>
<dbReference type="PANTHER" id="PTHR31442:SF35">
    <property type="entry name" value="HTH MYB-TYPE DOMAIN-CONTAINING PROTEIN"/>
    <property type="match status" value="1"/>
</dbReference>
<dbReference type="SUPFAM" id="SSF52172">
    <property type="entry name" value="CheY-like"/>
    <property type="match status" value="1"/>
</dbReference>
<dbReference type="EMBL" id="RXGB01001924">
    <property type="protein sequence ID" value="TMW96996.1"/>
    <property type="molecule type" value="Genomic_DNA"/>
</dbReference>
<dbReference type="InterPro" id="IPR006447">
    <property type="entry name" value="Myb_dom_plants"/>
</dbReference>
<name>A0A6N2BPN2_SOLCI</name>
<evidence type="ECO:0000256" key="1">
    <source>
        <dbReference type="ARBA" id="ARBA00023015"/>
    </source>
</evidence>
<dbReference type="SUPFAM" id="SSF46689">
    <property type="entry name" value="Homeodomain-like"/>
    <property type="match status" value="1"/>
</dbReference>
<dbReference type="Pfam" id="PF00072">
    <property type="entry name" value="Response_reg"/>
    <property type="match status" value="1"/>
</dbReference>
<dbReference type="GO" id="GO:0000160">
    <property type="term" value="P:phosphorelay signal transduction system"/>
    <property type="evidence" value="ECO:0007669"/>
    <property type="project" value="InterPro"/>
</dbReference>